<dbReference type="FunFam" id="3.10.580.10:FF:000053">
    <property type="entry name" value="Unplaced genomic scaffold supercont1.12, whole genome shotgun sequence"/>
    <property type="match status" value="1"/>
</dbReference>
<accession>A0A9P6HLZ1</accession>
<evidence type="ECO:0000313" key="6">
    <source>
        <dbReference type="Proteomes" id="UP000736335"/>
    </source>
</evidence>
<feature type="compositionally biased region" description="Basic and acidic residues" evidence="2">
    <location>
        <begin position="801"/>
        <end position="812"/>
    </location>
</feature>
<keyword evidence="6" id="KW-1185">Reference proteome</keyword>
<name>A0A9P6HLZ1_9AGAM</name>
<feature type="domain" description="CNNM transmembrane" evidence="4">
    <location>
        <begin position="53"/>
        <end position="237"/>
    </location>
</feature>
<feature type="transmembrane region" description="Helical" evidence="3">
    <location>
        <begin position="142"/>
        <end position="161"/>
    </location>
</feature>
<dbReference type="SUPFAM" id="SSF54631">
    <property type="entry name" value="CBS-domain pair"/>
    <property type="match status" value="1"/>
</dbReference>
<dbReference type="PANTHER" id="PTHR12064">
    <property type="entry name" value="METAL TRANSPORTER CNNM"/>
    <property type="match status" value="1"/>
</dbReference>
<reference evidence="5" key="1">
    <citation type="journal article" date="2020" name="Nat. Commun.">
        <title>Large-scale genome sequencing of mycorrhizal fungi provides insights into the early evolution of symbiotic traits.</title>
        <authorList>
            <person name="Miyauchi S."/>
            <person name="Kiss E."/>
            <person name="Kuo A."/>
            <person name="Drula E."/>
            <person name="Kohler A."/>
            <person name="Sanchez-Garcia M."/>
            <person name="Morin E."/>
            <person name="Andreopoulos B."/>
            <person name="Barry K.W."/>
            <person name="Bonito G."/>
            <person name="Buee M."/>
            <person name="Carver A."/>
            <person name="Chen C."/>
            <person name="Cichocki N."/>
            <person name="Clum A."/>
            <person name="Culley D."/>
            <person name="Crous P.W."/>
            <person name="Fauchery L."/>
            <person name="Girlanda M."/>
            <person name="Hayes R.D."/>
            <person name="Keri Z."/>
            <person name="LaButti K."/>
            <person name="Lipzen A."/>
            <person name="Lombard V."/>
            <person name="Magnuson J."/>
            <person name="Maillard F."/>
            <person name="Murat C."/>
            <person name="Nolan M."/>
            <person name="Ohm R.A."/>
            <person name="Pangilinan J."/>
            <person name="Pereira M.F."/>
            <person name="Perotto S."/>
            <person name="Peter M."/>
            <person name="Pfister S."/>
            <person name="Riley R."/>
            <person name="Sitrit Y."/>
            <person name="Stielow J.B."/>
            <person name="Szollosi G."/>
            <person name="Zifcakova L."/>
            <person name="Stursova M."/>
            <person name="Spatafora J.W."/>
            <person name="Tedersoo L."/>
            <person name="Vaario L.M."/>
            <person name="Yamada A."/>
            <person name="Yan M."/>
            <person name="Wang P."/>
            <person name="Xu J."/>
            <person name="Bruns T."/>
            <person name="Baldrian P."/>
            <person name="Vilgalys R."/>
            <person name="Dunand C."/>
            <person name="Henrissat B."/>
            <person name="Grigoriev I.V."/>
            <person name="Hibbett D."/>
            <person name="Nagy L.G."/>
            <person name="Martin F.M."/>
        </authorList>
    </citation>
    <scope>NUCLEOTIDE SEQUENCE</scope>
    <source>
        <strain evidence="5">UH-Tt-Lm1</strain>
    </source>
</reference>
<dbReference type="Proteomes" id="UP000736335">
    <property type="component" value="Unassembled WGS sequence"/>
</dbReference>
<evidence type="ECO:0000259" key="4">
    <source>
        <dbReference type="PROSITE" id="PS51846"/>
    </source>
</evidence>
<proteinExistence type="predicted"/>
<dbReference type="InterPro" id="IPR002550">
    <property type="entry name" value="CNNM"/>
</dbReference>
<dbReference type="OrthoDB" id="5353557at2759"/>
<evidence type="ECO:0000313" key="5">
    <source>
        <dbReference type="EMBL" id="KAF9789828.1"/>
    </source>
</evidence>
<dbReference type="InterPro" id="IPR045095">
    <property type="entry name" value="ACDP"/>
</dbReference>
<dbReference type="Pfam" id="PF01595">
    <property type="entry name" value="CNNM"/>
    <property type="match status" value="1"/>
</dbReference>
<keyword evidence="1 3" id="KW-0812">Transmembrane</keyword>
<feature type="region of interest" description="Disordered" evidence="2">
    <location>
        <begin position="408"/>
        <end position="524"/>
    </location>
</feature>
<protein>
    <recommendedName>
        <fullName evidence="4">CNNM transmembrane domain-containing protein</fullName>
    </recommendedName>
</protein>
<dbReference type="PANTHER" id="PTHR12064:SF90">
    <property type="entry name" value="CNNM TRANSMEMBRANE DOMAIN-CONTAINING PROTEIN"/>
    <property type="match status" value="1"/>
</dbReference>
<dbReference type="EMBL" id="WIUZ02000003">
    <property type="protein sequence ID" value="KAF9789828.1"/>
    <property type="molecule type" value="Genomic_DNA"/>
</dbReference>
<feature type="compositionally biased region" description="Basic and acidic residues" evidence="2">
    <location>
        <begin position="456"/>
        <end position="477"/>
    </location>
</feature>
<dbReference type="GO" id="GO:0030026">
    <property type="term" value="P:intracellular manganese ion homeostasis"/>
    <property type="evidence" value="ECO:0007669"/>
    <property type="project" value="TreeGrafter"/>
</dbReference>
<dbReference type="GO" id="GO:0010960">
    <property type="term" value="P:magnesium ion homeostasis"/>
    <property type="evidence" value="ECO:0007669"/>
    <property type="project" value="InterPro"/>
</dbReference>
<keyword evidence="1 3" id="KW-0472">Membrane</keyword>
<evidence type="ECO:0000256" key="3">
    <source>
        <dbReference type="SAM" id="Phobius"/>
    </source>
</evidence>
<dbReference type="GO" id="GO:0016020">
    <property type="term" value="C:membrane"/>
    <property type="evidence" value="ECO:0007669"/>
    <property type="project" value="UniProtKB-UniRule"/>
</dbReference>
<feature type="region of interest" description="Disordered" evidence="2">
    <location>
        <begin position="656"/>
        <end position="691"/>
    </location>
</feature>
<feature type="transmembrane region" description="Helical" evidence="3">
    <location>
        <begin position="58"/>
        <end position="84"/>
    </location>
</feature>
<sequence length="838" mass="89711">MVIAVSTGIGLLLVNSFVDLSNLLLPILSSIFSTTTTDTSHAGHTFAKRDGLSETNKVIFGCLIPVLVLLSGLFAGLTLGYMSLDETQLNVLSMSGTPEQRRYAEKIKPIRKNGHLLLVTLLLSNMIVNETLPVIADPVLGGGVQGVVVSTVLIVLFAEVIPQSICTRYGLWVGAKMAPFVQVLLWTMGIVAWPVAKLLEIVLGAHHGIIYRRTELKELIALHSSAGQHGGDLNNDTVTIIGATLDLQEKVVRQAMTPIKDVFMLSIDSKLDYETLRKICATGHSRVPVYEEVEVPTSGVIEARNRAGSAISTPPCLDKKGGDGKTMVVKRIIGILLVKQCVLLDPSDAIPLRQIKLNKLLFVRNNEPLLGILDKFQEGRSHIAIVSRFSAEKAKSVKKAVKQGLTQRIRQSVGISDDSSSSSSSSEGGDSEDEAGSGGTKKSRFTSRNNTILDSPTDRDATLRGDPVPEDKEHGDLSEGISKRRFRLRRKKDGKHRKVRRGRAKEGDIETGEVPQDASKIGGFGLSSREQITPADAVLAEESANELLQILDPAIMPLGIITLEDVLEELIGEEIYDEFDPHHEGAQLSSFIPPDSDGAATITTVSAKDAGYSHTDSLAPPISHTSIGSGLGLGHGPAIVKPIALKAMEGFGLLTSRSRSAPPIPREQAGKRPSSKSGVPPTTGDSNEYESDVPVVTHINEKTDGLHLDPPTHQITGAEPQQPKTQHDTSKLDSTIAHASTHGSHIAIVTPPHISSPSSLEAYFLERKRRGASGGGAPPRIVTPSPGGKGKGFKSSPLSPVERDVITDEVKSKGKSSATRVGYENALPSETVMESKSD</sequence>
<reference evidence="5" key="2">
    <citation type="submission" date="2020-11" db="EMBL/GenBank/DDBJ databases">
        <authorList>
            <consortium name="DOE Joint Genome Institute"/>
            <person name="Kuo A."/>
            <person name="Miyauchi S."/>
            <person name="Kiss E."/>
            <person name="Drula E."/>
            <person name="Kohler A."/>
            <person name="Sanchez-Garcia M."/>
            <person name="Andreopoulos B."/>
            <person name="Barry K.W."/>
            <person name="Bonito G."/>
            <person name="Buee M."/>
            <person name="Carver A."/>
            <person name="Chen C."/>
            <person name="Cichocki N."/>
            <person name="Clum A."/>
            <person name="Culley D."/>
            <person name="Crous P.W."/>
            <person name="Fauchery L."/>
            <person name="Girlanda M."/>
            <person name="Hayes R."/>
            <person name="Keri Z."/>
            <person name="Labutti K."/>
            <person name="Lipzen A."/>
            <person name="Lombard V."/>
            <person name="Magnuson J."/>
            <person name="Maillard F."/>
            <person name="Morin E."/>
            <person name="Murat C."/>
            <person name="Nolan M."/>
            <person name="Ohm R."/>
            <person name="Pangilinan J."/>
            <person name="Pereira M."/>
            <person name="Perotto S."/>
            <person name="Peter M."/>
            <person name="Riley R."/>
            <person name="Sitrit Y."/>
            <person name="Stielow B."/>
            <person name="Szollosi G."/>
            <person name="Zifcakova L."/>
            <person name="Stursova M."/>
            <person name="Spatafora J.W."/>
            <person name="Tedersoo L."/>
            <person name="Vaario L.-M."/>
            <person name="Yamada A."/>
            <person name="Yan M."/>
            <person name="Wang P."/>
            <person name="Xu J."/>
            <person name="Bruns T."/>
            <person name="Baldrian P."/>
            <person name="Vilgalys R."/>
            <person name="Henrissat B."/>
            <person name="Grigoriev I.V."/>
            <person name="Hibbett D."/>
            <person name="Nagy L.G."/>
            <person name="Martin F.M."/>
        </authorList>
    </citation>
    <scope>NUCLEOTIDE SEQUENCE</scope>
    <source>
        <strain evidence="5">UH-Tt-Lm1</strain>
    </source>
</reference>
<feature type="compositionally biased region" description="Low complexity" evidence="2">
    <location>
        <begin position="416"/>
        <end position="428"/>
    </location>
</feature>
<dbReference type="Gene3D" id="3.10.580.10">
    <property type="entry name" value="CBS-domain"/>
    <property type="match status" value="2"/>
</dbReference>
<dbReference type="PROSITE" id="PS51846">
    <property type="entry name" value="CNNM"/>
    <property type="match status" value="1"/>
</dbReference>
<evidence type="ECO:0000256" key="1">
    <source>
        <dbReference type="PROSITE-ProRule" id="PRU01193"/>
    </source>
</evidence>
<dbReference type="AlphaFoldDB" id="A0A9P6HLZ1"/>
<organism evidence="5 6">
    <name type="scientific">Thelephora terrestris</name>
    <dbReference type="NCBI Taxonomy" id="56493"/>
    <lineage>
        <taxon>Eukaryota</taxon>
        <taxon>Fungi</taxon>
        <taxon>Dikarya</taxon>
        <taxon>Basidiomycota</taxon>
        <taxon>Agaricomycotina</taxon>
        <taxon>Agaricomycetes</taxon>
        <taxon>Thelephorales</taxon>
        <taxon>Thelephoraceae</taxon>
        <taxon>Thelephora</taxon>
    </lineage>
</organism>
<dbReference type="GO" id="GO:0005737">
    <property type="term" value="C:cytoplasm"/>
    <property type="evidence" value="ECO:0007669"/>
    <property type="project" value="TreeGrafter"/>
</dbReference>
<feature type="transmembrane region" description="Helical" evidence="3">
    <location>
        <begin position="173"/>
        <end position="196"/>
    </location>
</feature>
<keyword evidence="1 3" id="KW-1133">Transmembrane helix</keyword>
<dbReference type="InterPro" id="IPR046342">
    <property type="entry name" value="CBS_dom_sf"/>
</dbReference>
<feature type="region of interest" description="Disordered" evidence="2">
    <location>
        <begin position="703"/>
        <end position="732"/>
    </location>
</feature>
<feature type="compositionally biased region" description="Basic residues" evidence="2">
    <location>
        <begin position="483"/>
        <end position="503"/>
    </location>
</feature>
<comment type="caution">
    <text evidence="5">The sequence shown here is derived from an EMBL/GenBank/DDBJ whole genome shotgun (WGS) entry which is preliminary data.</text>
</comment>
<gene>
    <name evidence="5" type="ORF">BJ322DRAFT_560095</name>
</gene>
<evidence type="ECO:0000256" key="2">
    <source>
        <dbReference type="SAM" id="MobiDB-lite"/>
    </source>
</evidence>
<feature type="region of interest" description="Disordered" evidence="2">
    <location>
        <begin position="770"/>
        <end position="838"/>
    </location>
</feature>